<accession>A0A4C1YD99</accession>
<gene>
    <name evidence="2" type="ORF">EVAR_76673_1</name>
</gene>
<evidence type="ECO:0000256" key="1">
    <source>
        <dbReference type="SAM" id="MobiDB-lite"/>
    </source>
</evidence>
<feature type="region of interest" description="Disordered" evidence="1">
    <location>
        <begin position="40"/>
        <end position="85"/>
    </location>
</feature>
<name>A0A4C1YD99_EUMVA</name>
<proteinExistence type="predicted"/>
<evidence type="ECO:0000313" key="3">
    <source>
        <dbReference type="Proteomes" id="UP000299102"/>
    </source>
</evidence>
<dbReference type="EMBL" id="BGZK01001195">
    <property type="protein sequence ID" value="GBP73998.1"/>
    <property type="molecule type" value="Genomic_DNA"/>
</dbReference>
<evidence type="ECO:0000313" key="2">
    <source>
        <dbReference type="EMBL" id="GBP73998.1"/>
    </source>
</evidence>
<sequence>MKTGVSESRYEKWKRDDKRKIIWFRIVCNSSRCRLKRGHTKNKCCTSSGSPGQDGNESPMGTPMNHRAWSGGDTLGSSHVLTPSVSPWLRNSQTSIWRMR</sequence>
<feature type="compositionally biased region" description="Polar residues" evidence="1">
    <location>
        <begin position="43"/>
        <end position="56"/>
    </location>
</feature>
<dbReference type="AlphaFoldDB" id="A0A4C1YD99"/>
<protein>
    <submittedName>
        <fullName evidence="2">Uncharacterized protein</fullName>
    </submittedName>
</protein>
<reference evidence="2 3" key="1">
    <citation type="journal article" date="2019" name="Commun. Biol.">
        <title>The bagworm genome reveals a unique fibroin gene that provides high tensile strength.</title>
        <authorList>
            <person name="Kono N."/>
            <person name="Nakamura H."/>
            <person name="Ohtoshi R."/>
            <person name="Tomita M."/>
            <person name="Numata K."/>
            <person name="Arakawa K."/>
        </authorList>
    </citation>
    <scope>NUCLEOTIDE SEQUENCE [LARGE SCALE GENOMIC DNA]</scope>
</reference>
<organism evidence="2 3">
    <name type="scientific">Eumeta variegata</name>
    <name type="common">Bagworm moth</name>
    <name type="synonym">Eumeta japonica</name>
    <dbReference type="NCBI Taxonomy" id="151549"/>
    <lineage>
        <taxon>Eukaryota</taxon>
        <taxon>Metazoa</taxon>
        <taxon>Ecdysozoa</taxon>
        <taxon>Arthropoda</taxon>
        <taxon>Hexapoda</taxon>
        <taxon>Insecta</taxon>
        <taxon>Pterygota</taxon>
        <taxon>Neoptera</taxon>
        <taxon>Endopterygota</taxon>
        <taxon>Lepidoptera</taxon>
        <taxon>Glossata</taxon>
        <taxon>Ditrysia</taxon>
        <taxon>Tineoidea</taxon>
        <taxon>Psychidae</taxon>
        <taxon>Oiketicinae</taxon>
        <taxon>Eumeta</taxon>
    </lineage>
</organism>
<feature type="compositionally biased region" description="Polar residues" evidence="1">
    <location>
        <begin position="75"/>
        <end position="85"/>
    </location>
</feature>
<dbReference type="Proteomes" id="UP000299102">
    <property type="component" value="Unassembled WGS sequence"/>
</dbReference>
<keyword evidence="3" id="KW-1185">Reference proteome</keyword>
<comment type="caution">
    <text evidence="2">The sequence shown here is derived from an EMBL/GenBank/DDBJ whole genome shotgun (WGS) entry which is preliminary data.</text>
</comment>